<feature type="signal peptide" evidence="3">
    <location>
        <begin position="1"/>
        <end position="20"/>
    </location>
</feature>
<feature type="chain" id="PRO_5005518509" evidence="3">
    <location>
        <begin position="21"/>
        <end position="103"/>
    </location>
</feature>
<dbReference type="AlphaFoldDB" id="A0A0K8RJ84"/>
<organism evidence="4">
    <name type="scientific">Ixodes ricinus</name>
    <name type="common">Common tick</name>
    <name type="synonym">Acarus ricinus</name>
    <dbReference type="NCBI Taxonomy" id="34613"/>
    <lineage>
        <taxon>Eukaryota</taxon>
        <taxon>Metazoa</taxon>
        <taxon>Ecdysozoa</taxon>
        <taxon>Arthropoda</taxon>
        <taxon>Chelicerata</taxon>
        <taxon>Arachnida</taxon>
        <taxon>Acari</taxon>
        <taxon>Parasitiformes</taxon>
        <taxon>Ixodida</taxon>
        <taxon>Ixodoidea</taxon>
        <taxon>Ixodidae</taxon>
        <taxon>Ixodinae</taxon>
        <taxon>Ixodes</taxon>
    </lineage>
</organism>
<evidence type="ECO:0000256" key="3">
    <source>
        <dbReference type="SAM" id="SignalP"/>
    </source>
</evidence>
<name>A0A0K8RJ84_IXORI</name>
<evidence type="ECO:0000256" key="1">
    <source>
        <dbReference type="ARBA" id="ARBA00004613"/>
    </source>
</evidence>
<reference evidence="4" key="1">
    <citation type="submission" date="2012-12" db="EMBL/GenBank/DDBJ databases">
        <title>Identification and characterization of a phenylalanine ammonia-lyase gene family in Isatis indigotica Fort.</title>
        <authorList>
            <person name="Liu Q."/>
            <person name="Chen J."/>
            <person name="Zhou X."/>
            <person name="Di P."/>
            <person name="Xiao Y."/>
            <person name="Xuan H."/>
            <person name="Zhang L."/>
            <person name="Chen W."/>
        </authorList>
    </citation>
    <scope>NUCLEOTIDE SEQUENCE</scope>
    <source>
        <tissue evidence="4">Salivary gland</tissue>
    </source>
</reference>
<keyword evidence="3" id="KW-0732">Signal</keyword>
<proteinExistence type="evidence at transcript level"/>
<evidence type="ECO:0000313" key="4">
    <source>
        <dbReference type="EMBL" id="JAA71167.1"/>
    </source>
</evidence>
<dbReference type="EMBL" id="GADI01002641">
    <property type="protein sequence ID" value="JAA71167.1"/>
    <property type="molecule type" value="mRNA"/>
</dbReference>
<accession>A0A0K8RJ84</accession>
<protein>
    <submittedName>
        <fullName evidence="4">Putative basic tail protein</fullName>
    </submittedName>
</protein>
<dbReference type="GO" id="GO:0005576">
    <property type="term" value="C:extracellular region"/>
    <property type="evidence" value="ECO:0007669"/>
    <property type="project" value="UniProtKB-SubCell"/>
</dbReference>
<keyword evidence="2" id="KW-0964">Secreted</keyword>
<sequence>MWFTGITLLLVSLAFSGSVANEECENGKRPASQKDREGCDYYCRDEESDSWIQYFFGDGEKCFSEGSGGGDLPSSGYFSPVTDYGVFLRGRSKLLQLAMHTAF</sequence>
<evidence type="ECO:0000256" key="2">
    <source>
        <dbReference type="ARBA" id="ARBA00022525"/>
    </source>
</evidence>
<comment type="subcellular location">
    <subcellularLocation>
        <location evidence="1">Secreted</location>
    </subcellularLocation>
</comment>
<dbReference type="Pfam" id="PF07771">
    <property type="entry name" value="TSGP1"/>
    <property type="match status" value="1"/>
</dbReference>
<dbReference type="InterPro" id="IPR011694">
    <property type="entry name" value="Ixonnexin-like"/>
</dbReference>